<keyword evidence="3" id="KW-0472">Membrane</keyword>
<comment type="similarity">
    <text evidence="2">Belongs to the major facilitator superfamily. Monocarboxylate porter (TC 2.A.1.13) family.</text>
</comment>
<comment type="subcellular location">
    <subcellularLocation>
        <location evidence="1">Membrane</location>
        <topology evidence="1">Multi-pass membrane protein</topology>
    </subcellularLocation>
</comment>
<dbReference type="PROSITE" id="PS50850">
    <property type="entry name" value="MFS"/>
    <property type="match status" value="1"/>
</dbReference>
<feature type="transmembrane region" description="Helical" evidence="3">
    <location>
        <begin position="112"/>
        <end position="132"/>
    </location>
</feature>
<accession>A0A9P6C1C4</accession>
<proteinExistence type="inferred from homology"/>
<evidence type="ECO:0000259" key="4">
    <source>
        <dbReference type="PROSITE" id="PS50850"/>
    </source>
</evidence>
<protein>
    <submittedName>
        <fullName evidence="5">MFS general substrate transporter</fullName>
    </submittedName>
</protein>
<evidence type="ECO:0000313" key="6">
    <source>
        <dbReference type="Proteomes" id="UP000807342"/>
    </source>
</evidence>
<dbReference type="Pfam" id="PF07690">
    <property type="entry name" value="MFS_1"/>
    <property type="match status" value="1"/>
</dbReference>
<feature type="domain" description="Major facilitator superfamily (MFS) profile" evidence="4">
    <location>
        <begin position="274"/>
        <end position="460"/>
    </location>
</feature>
<feature type="transmembrane region" description="Helical" evidence="3">
    <location>
        <begin position="364"/>
        <end position="387"/>
    </location>
</feature>
<keyword evidence="6" id="KW-1185">Reference proteome</keyword>
<reference evidence="5" key="1">
    <citation type="submission" date="2020-11" db="EMBL/GenBank/DDBJ databases">
        <authorList>
            <consortium name="DOE Joint Genome Institute"/>
            <person name="Ahrendt S."/>
            <person name="Riley R."/>
            <person name="Andreopoulos W."/>
            <person name="Labutti K."/>
            <person name="Pangilinan J."/>
            <person name="Ruiz-Duenas F.J."/>
            <person name="Barrasa J.M."/>
            <person name="Sanchez-Garcia M."/>
            <person name="Camarero S."/>
            <person name="Miyauchi S."/>
            <person name="Serrano A."/>
            <person name="Linde D."/>
            <person name="Babiker R."/>
            <person name="Drula E."/>
            <person name="Ayuso-Fernandez I."/>
            <person name="Pacheco R."/>
            <person name="Padilla G."/>
            <person name="Ferreira P."/>
            <person name="Barriuso J."/>
            <person name="Kellner H."/>
            <person name="Castanera R."/>
            <person name="Alfaro M."/>
            <person name="Ramirez L."/>
            <person name="Pisabarro A.G."/>
            <person name="Kuo A."/>
            <person name="Tritt A."/>
            <person name="Lipzen A."/>
            <person name="He G."/>
            <person name="Yan M."/>
            <person name="Ng V."/>
            <person name="Cullen D."/>
            <person name="Martin F."/>
            <person name="Rosso M.-N."/>
            <person name="Henrissat B."/>
            <person name="Hibbett D."/>
            <person name="Martinez A.T."/>
            <person name="Grigoriev I.V."/>
        </authorList>
    </citation>
    <scope>NUCLEOTIDE SEQUENCE</scope>
    <source>
        <strain evidence="5">MF-IS2</strain>
    </source>
</reference>
<dbReference type="GO" id="GO:0022857">
    <property type="term" value="F:transmembrane transporter activity"/>
    <property type="evidence" value="ECO:0007669"/>
    <property type="project" value="InterPro"/>
</dbReference>
<feature type="transmembrane region" description="Helical" evidence="3">
    <location>
        <begin position="139"/>
        <end position="159"/>
    </location>
</feature>
<feature type="transmembrane region" description="Helical" evidence="3">
    <location>
        <begin position="432"/>
        <end position="452"/>
    </location>
</feature>
<evidence type="ECO:0000256" key="1">
    <source>
        <dbReference type="ARBA" id="ARBA00004141"/>
    </source>
</evidence>
<name>A0A9P6C1C4_9AGAR</name>
<keyword evidence="3" id="KW-1133">Transmembrane helix</keyword>
<feature type="transmembrane region" description="Helical" evidence="3">
    <location>
        <begin position="272"/>
        <end position="298"/>
    </location>
</feature>
<dbReference type="AlphaFoldDB" id="A0A9P6C1C4"/>
<keyword evidence="3" id="KW-0812">Transmembrane</keyword>
<feature type="transmembrane region" description="Helical" evidence="3">
    <location>
        <begin position="72"/>
        <end position="92"/>
    </location>
</feature>
<gene>
    <name evidence="5" type="ORF">P691DRAFT_760050</name>
</gene>
<dbReference type="PANTHER" id="PTHR11360:SF234">
    <property type="entry name" value="MFS-TYPE TRANSPORTER DBAD-RELATED"/>
    <property type="match status" value="1"/>
</dbReference>
<dbReference type="InterPro" id="IPR020846">
    <property type="entry name" value="MFS_dom"/>
</dbReference>
<dbReference type="SUPFAM" id="SSF103473">
    <property type="entry name" value="MFS general substrate transporter"/>
    <property type="match status" value="1"/>
</dbReference>
<evidence type="ECO:0000256" key="2">
    <source>
        <dbReference type="ARBA" id="ARBA00006727"/>
    </source>
</evidence>
<feature type="transmembrane region" description="Helical" evidence="3">
    <location>
        <begin position="202"/>
        <end position="219"/>
    </location>
</feature>
<dbReference type="OrthoDB" id="6509908at2759"/>
<feature type="transmembrane region" description="Helical" evidence="3">
    <location>
        <begin position="399"/>
        <end position="420"/>
    </location>
</feature>
<dbReference type="EMBL" id="MU151166">
    <property type="protein sequence ID" value="KAF9448296.1"/>
    <property type="molecule type" value="Genomic_DNA"/>
</dbReference>
<evidence type="ECO:0000313" key="5">
    <source>
        <dbReference type="EMBL" id="KAF9448296.1"/>
    </source>
</evidence>
<organism evidence="5 6">
    <name type="scientific">Macrolepiota fuliginosa MF-IS2</name>
    <dbReference type="NCBI Taxonomy" id="1400762"/>
    <lineage>
        <taxon>Eukaryota</taxon>
        <taxon>Fungi</taxon>
        <taxon>Dikarya</taxon>
        <taxon>Basidiomycota</taxon>
        <taxon>Agaricomycotina</taxon>
        <taxon>Agaricomycetes</taxon>
        <taxon>Agaricomycetidae</taxon>
        <taxon>Agaricales</taxon>
        <taxon>Agaricineae</taxon>
        <taxon>Agaricaceae</taxon>
        <taxon>Macrolepiota</taxon>
    </lineage>
</organism>
<feature type="transmembrane region" description="Helical" evidence="3">
    <location>
        <begin position="231"/>
        <end position="251"/>
    </location>
</feature>
<evidence type="ECO:0000256" key="3">
    <source>
        <dbReference type="SAM" id="Phobius"/>
    </source>
</evidence>
<feature type="transmembrane region" description="Helical" evidence="3">
    <location>
        <begin position="340"/>
        <end position="358"/>
    </location>
</feature>
<dbReference type="InterPro" id="IPR050327">
    <property type="entry name" value="Proton-linked_MCT"/>
</dbReference>
<dbReference type="Proteomes" id="UP000807342">
    <property type="component" value="Unassembled WGS sequence"/>
</dbReference>
<dbReference type="PANTHER" id="PTHR11360">
    <property type="entry name" value="MONOCARBOXYLATE TRANSPORTER"/>
    <property type="match status" value="1"/>
</dbReference>
<dbReference type="Gene3D" id="1.20.1250.20">
    <property type="entry name" value="MFS general substrate transporter like domains"/>
    <property type="match status" value="1"/>
</dbReference>
<feature type="transmembrane region" description="Helical" evidence="3">
    <location>
        <begin position="310"/>
        <end position="328"/>
    </location>
</feature>
<sequence length="460" mass="49612">MVVFEELRSSSAQGLSTDGIRSRQAEDQFTEKSGVSEKFIEYDGDALGLEEIRREITKTAGEDEFPDGGPRAWLVVFGSVCNAFSTVGYVTSWGTYQAYYQEAILKDFSPSSIAWIGSIQYALVFFPGLIVGRLFDLGYFHAVFISSSALIVIATFLVAQCKEYWQFLLCQGVAVGLGCGGVFGPTYAVLGHWFKKRRGLALGYMAIGASLGGTCLPIATRNLIPKVGFMWTMRIVGFILLVVLGASNLTMKRRLPPVNVKGGLFNFAAFKSAAYTIYCISSFLIFLGLYTLLTYVNVGAAQLGTSPRLSFYYVAFANAGSLLGRWVAGVLADRVGPLNVSIPFTTFAAILTYIWPFARSTNPLIAVTVVYGFCSGAYISLMTNPIMNLGGEGDVGRRVGMFMTILAFGALLGPPISGAIEATSGAFEMVGIYAGSVVMAGVACMAATRYLVSRRWIAKL</sequence>
<feature type="transmembrane region" description="Helical" evidence="3">
    <location>
        <begin position="165"/>
        <end position="190"/>
    </location>
</feature>
<comment type="caution">
    <text evidence="5">The sequence shown here is derived from an EMBL/GenBank/DDBJ whole genome shotgun (WGS) entry which is preliminary data.</text>
</comment>
<dbReference type="GO" id="GO:0016020">
    <property type="term" value="C:membrane"/>
    <property type="evidence" value="ECO:0007669"/>
    <property type="project" value="UniProtKB-SubCell"/>
</dbReference>
<dbReference type="InterPro" id="IPR036259">
    <property type="entry name" value="MFS_trans_sf"/>
</dbReference>
<dbReference type="InterPro" id="IPR011701">
    <property type="entry name" value="MFS"/>
</dbReference>